<evidence type="ECO:0000313" key="1">
    <source>
        <dbReference type="EMBL" id="KAK3376516.1"/>
    </source>
</evidence>
<dbReference type="EMBL" id="JAULSN010000003">
    <property type="protein sequence ID" value="KAK3376516.1"/>
    <property type="molecule type" value="Genomic_DNA"/>
</dbReference>
<organism evidence="1 2">
    <name type="scientific">Lasiosphaeria ovina</name>
    <dbReference type="NCBI Taxonomy" id="92902"/>
    <lineage>
        <taxon>Eukaryota</taxon>
        <taxon>Fungi</taxon>
        <taxon>Dikarya</taxon>
        <taxon>Ascomycota</taxon>
        <taxon>Pezizomycotina</taxon>
        <taxon>Sordariomycetes</taxon>
        <taxon>Sordariomycetidae</taxon>
        <taxon>Sordariales</taxon>
        <taxon>Lasiosphaeriaceae</taxon>
        <taxon>Lasiosphaeria</taxon>
    </lineage>
</organism>
<accession>A0AAE0KIC1</accession>
<dbReference type="Proteomes" id="UP001287356">
    <property type="component" value="Unassembled WGS sequence"/>
</dbReference>
<sequence>MSGLGTLSKVPAEVVENILDELCTHHVRHLQEYIPEFIFPWRQGGNFQLSNLASLARLCRVSKLFNEYTTWRLYHSLMHSRTKSKWFLIVRTLVTRRDLGGLVRHLALVDLKSDIPEDPALFYPEVLSYYTKQVALNPDCCLPPDALSLTDRNGSGGNAILATIISLCPNLSTLDLASYGSCTPCGFCSAASMLSLTGVVASFSAHSTNDWDDVESFLPLLRAAPNLRFLRFVDIGCFSLPEDLRLEHVANLDLQSCIEGDALAKFLQLCPNLQRLKYMYKEDSPWPDAQFRSAEAASTVLAHAPNLREFYLDLADLQSDLVDLQSDIADLQFDLSFLPMFEKMEEDEMRLSKELLEARGITCKFGMVLDTAGHLIYI</sequence>
<reference evidence="1" key="2">
    <citation type="submission" date="2023-06" db="EMBL/GenBank/DDBJ databases">
        <authorList>
            <consortium name="Lawrence Berkeley National Laboratory"/>
            <person name="Haridas S."/>
            <person name="Hensen N."/>
            <person name="Bonometti L."/>
            <person name="Westerberg I."/>
            <person name="Brannstrom I.O."/>
            <person name="Guillou S."/>
            <person name="Cros-Aarteil S."/>
            <person name="Calhoun S."/>
            <person name="Kuo A."/>
            <person name="Mondo S."/>
            <person name="Pangilinan J."/>
            <person name="Riley R."/>
            <person name="Labutti K."/>
            <person name="Andreopoulos B."/>
            <person name="Lipzen A."/>
            <person name="Chen C."/>
            <person name="Yanf M."/>
            <person name="Daum C."/>
            <person name="Ng V."/>
            <person name="Clum A."/>
            <person name="Steindorff A."/>
            <person name="Ohm R."/>
            <person name="Martin F."/>
            <person name="Silar P."/>
            <person name="Natvig D."/>
            <person name="Lalanne C."/>
            <person name="Gautier V."/>
            <person name="Ament-Velasquez S.L."/>
            <person name="Kruys A."/>
            <person name="Hutchinson M.I."/>
            <person name="Powell A.J."/>
            <person name="Barry K."/>
            <person name="Miller A.N."/>
            <person name="Grigoriev I.V."/>
            <person name="Debuchy R."/>
            <person name="Gladieux P."/>
            <person name="Thoren M.H."/>
            <person name="Johannesson H."/>
        </authorList>
    </citation>
    <scope>NUCLEOTIDE SEQUENCE</scope>
    <source>
        <strain evidence="1">CBS 958.72</strain>
    </source>
</reference>
<gene>
    <name evidence="1" type="ORF">B0T24DRAFT_618871</name>
</gene>
<reference evidence="1" key="1">
    <citation type="journal article" date="2023" name="Mol. Phylogenet. Evol.">
        <title>Genome-scale phylogeny and comparative genomics of the fungal order Sordariales.</title>
        <authorList>
            <person name="Hensen N."/>
            <person name="Bonometti L."/>
            <person name="Westerberg I."/>
            <person name="Brannstrom I.O."/>
            <person name="Guillou S."/>
            <person name="Cros-Aarteil S."/>
            <person name="Calhoun S."/>
            <person name="Haridas S."/>
            <person name="Kuo A."/>
            <person name="Mondo S."/>
            <person name="Pangilinan J."/>
            <person name="Riley R."/>
            <person name="LaButti K."/>
            <person name="Andreopoulos B."/>
            <person name="Lipzen A."/>
            <person name="Chen C."/>
            <person name="Yan M."/>
            <person name="Daum C."/>
            <person name="Ng V."/>
            <person name="Clum A."/>
            <person name="Steindorff A."/>
            <person name="Ohm R.A."/>
            <person name="Martin F."/>
            <person name="Silar P."/>
            <person name="Natvig D.O."/>
            <person name="Lalanne C."/>
            <person name="Gautier V."/>
            <person name="Ament-Velasquez S.L."/>
            <person name="Kruys A."/>
            <person name="Hutchinson M.I."/>
            <person name="Powell A.J."/>
            <person name="Barry K."/>
            <person name="Miller A.N."/>
            <person name="Grigoriev I.V."/>
            <person name="Debuchy R."/>
            <person name="Gladieux P."/>
            <person name="Hiltunen Thoren M."/>
            <person name="Johannesson H."/>
        </authorList>
    </citation>
    <scope>NUCLEOTIDE SEQUENCE</scope>
    <source>
        <strain evidence="1">CBS 958.72</strain>
    </source>
</reference>
<keyword evidence="2" id="KW-1185">Reference proteome</keyword>
<dbReference type="AlphaFoldDB" id="A0AAE0KIC1"/>
<evidence type="ECO:0000313" key="2">
    <source>
        <dbReference type="Proteomes" id="UP001287356"/>
    </source>
</evidence>
<dbReference type="Gene3D" id="3.80.10.10">
    <property type="entry name" value="Ribonuclease Inhibitor"/>
    <property type="match status" value="1"/>
</dbReference>
<proteinExistence type="predicted"/>
<evidence type="ECO:0008006" key="3">
    <source>
        <dbReference type="Google" id="ProtNLM"/>
    </source>
</evidence>
<comment type="caution">
    <text evidence="1">The sequence shown here is derived from an EMBL/GenBank/DDBJ whole genome shotgun (WGS) entry which is preliminary data.</text>
</comment>
<dbReference type="InterPro" id="IPR032675">
    <property type="entry name" value="LRR_dom_sf"/>
</dbReference>
<name>A0AAE0KIC1_9PEZI</name>
<protein>
    <recommendedName>
        <fullName evidence="3">F-box domain-containing protein</fullName>
    </recommendedName>
</protein>
<dbReference type="SUPFAM" id="SSF52047">
    <property type="entry name" value="RNI-like"/>
    <property type="match status" value="1"/>
</dbReference>